<protein>
    <submittedName>
        <fullName evidence="2">Uncharacterized protein</fullName>
    </submittedName>
</protein>
<reference evidence="2 3" key="1">
    <citation type="submission" date="2016-11" db="EMBL/GenBank/DDBJ databases">
        <title>The macronuclear genome of Stentor coeruleus: a giant cell with tiny introns.</title>
        <authorList>
            <person name="Slabodnick M."/>
            <person name="Ruby J.G."/>
            <person name="Reiff S.B."/>
            <person name="Swart E.C."/>
            <person name="Gosai S."/>
            <person name="Prabakaran S."/>
            <person name="Witkowska E."/>
            <person name="Larue G.E."/>
            <person name="Fisher S."/>
            <person name="Freeman R.M."/>
            <person name="Gunawardena J."/>
            <person name="Chu W."/>
            <person name="Stover N.A."/>
            <person name="Gregory B.D."/>
            <person name="Nowacki M."/>
            <person name="Derisi J."/>
            <person name="Roy S.W."/>
            <person name="Marshall W.F."/>
            <person name="Sood P."/>
        </authorList>
    </citation>
    <scope>NUCLEOTIDE SEQUENCE [LARGE SCALE GENOMIC DNA]</scope>
    <source>
        <strain evidence="2">WM001</strain>
    </source>
</reference>
<sequence>MELSGLQEIKDVESQKLLYKYQYAFLNMQKSFTSLIKIIKRYMAKKLLKSFKFWKVKAIFPYTIVTSHLHILKSSICQIEDKFRYMLKIRNQKTYNLIILSWKFKEKIDKLTELAKREKEITRRELKIIDSEVKNLKMSQVELEIITNYYAKNENPNKQKVQKIGSKTLIEKTRSENLELERQIKELDRKTIALFQELNLVLDNYESSLKVKGKKGKKKSSIVLRKSLLSVCT</sequence>
<evidence type="ECO:0000313" key="3">
    <source>
        <dbReference type="Proteomes" id="UP000187209"/>
    </source>
</evidence>
<dbReference type="Proteomes" id="UP000187209">
    <property type="component" value="Unassembled WGS sequence"/>
</dbReference>
<comment type="caution">
    <text evidence="2">The sequence shown here is derived from an EMBL/GenBank/DDBJ whole genome shotgun (WGS) entry which is preliminary data.</text>
</comment>
<accession>A0A1R2BUS2</accession>
<evidence type="ECO:0000256" key="1">
    <source>
        <dbReference type="SAM" id="Coils"/>
    </source>
</evidence>
<dbReference type="EMBL" id="MPUH01000428">
    <property type="protein sequence ID" value="OMJ80325.1"/>
    <property type="molecule type" value="Genomic_DNA"/>
</dbReference>
<organism evidence="2 3">
    <name type="scientific">Stentor coeruleus</name>
    <dbReference type="NCBI Taxonomy" id="5963"/>
    <lineage>
        <taxon>Eukaryota</taxon>
        <taxon>Sar</taxon>
        <taxon>Alveolata</taxon>
        <taxon>Ciliophora</taxon>
        <taxon>Postciliodesmatophora</taxon>
        <taxon>Heterotrichea</taxon>
        <taxon>Heterotrichida</taxon>
        <taxon>Stentoridae</taxon>
        <taxon>Stentor</taxon>
    </lineage>
</organism>
<gene>
    <name evidence="2" type="ORF">SteCoe_19421</name>
</gene>
<keyword evidence="3" id="KW-1185">Reference proteome</keyword>
<feature type="coiled-coil region" evidence="1">
    <location>
        <begin position="170"/>
        <end position="197"/>
    </location>
</feature>
<proteinExistence type="predicted"/>
<keyword evidence="1" id="KW-0175">Coiled coil</keyword>
<evidence type="ECO:0000313" key="2">
    <source>
        <dbReference type="EMBL" id="OMJ80325.1"/>
    </source>
</evidence>
<name>A0A1R2BUS2_9CILI</name>
<dbReference type="OrthoDB" id="325115at2759"/>
<dbReference type="AlphaFoldDB" id="A0A1R2BUS2"/>